<accession>A0A6B4JHP7</accession>
<name>A0A6B4JHP7_CLOBO</name>
<organism evidence="1 2">
    <name type="scientific">Clostridium botulinum</name>
    <dbReference type="NCBI Taxonomy" id="1491"/>
    <lineage>
        <taxon>Bacteria</taxon>
        <taxon>Bacillati</taxon>
        <taxon>Bacillota</taxon>
        <taxon>Clostridia</taxon>
        <taxon>Eubacteriales</taxon>
        <taxon>Clostridiaceae</taxon>
        <taxon>Clostridium</taxon>
    </lineage>
</organism>
<evidence type="ECO:0000313" key="1">
    <source>
        <dbReference type="EMBL" id="NFV26163.1"/>
    </source>
</evidence>
<dbReference type="AlphaFoldDB" id="A0A6B4JHP7"/>
<dbReference type="RefSeq" id="WP_003373642.1">
    <property type="nucleotide sequence ID" value="NZ_JACBBA010000001.1"/>
</dbReference>
<dbReference type="EMBL" id="SXFB01000004">
    <property type="protein sequence ID" value="NFV26163.1"/>
    <property type="molecule type" value="Genomic_DNA"/>
</dbReference>
<proteinExistence type="predicted"/>
<dbReference type="Proteomes" id="UP000486903">
    <property type="component" value="Unassembled WGS sequence"/>
</dbReference>
<sequence>MQVKEFNNDLYVETQINIWLKENKDKKIIDIKYSADQHSSNGLIIYEEDIKSGK</sequence>
<reference evidence="1 2" key="1">
    <citation type="submission" date="2019-04" db="EMBL/GenBank/DDBJ databases">
        <title>Genome sequencing of Clostridium botulinum Groups I-IV and Clostridium butyricum.</title>
        <authorList>
            <person name="Brunt J."/>
            <person name="Van Vliet A.H.M."/>
            <person name="Stringer S.C."/>
            <person name="Carter A.T."/>
            <person name="Peck M.W."/>
        </authorList>
    </citation>
    <scope>NUCLEOTIDE SEQUENCE [LARGE SCALE GENOMIC DNA]</scope>
    <source>
        <strain evidence="1 2">BL81</strain>
    </source>
</reference>
<evidence type="ECO:0000313" key="2">
    <source>
        <dbReference type="Proteomes" id="UP000486903"/>
    </source>
</evidence>
<comment type="caution">
    <text evidence="1">The sequence shown here is derived from an EMBL/GenBank/DDBJ whole genome shotgun (WGS) entry which is preliminary data.</text>
</comment>
<protein>
    <submittedName>
        <fullName evidence="1">Sporulation protein Cse60</fullName>
    </submittedName>
</protein>
<gene>
    <name evidence="1" type="ORF">FDG31_08205</name>
</gene>